<dbReference type="InterPro" id="IPR010473">
    <property type="entry name" value="GTPase-bd"/>
</dbReference>
<dbReference type="FunCoup" id="S2JB36">
    <property type="interactions" value="167"/>
</dbReference>
<dbReference type="GO" id="GO:0043332">
    <property type="term" value="C:mating projection tip"/>
    <property type="evidence" value="ECO:0007669"/>
    <property type="project" value="TreeGrafter"/>
</dbReference>
<evidence type="ECO:0000313" key="7">
    <source>
        <dbReference type="EMBL" id="EPB86889.1"/>
    </source>
</evidence>
<dbReference type="InterPro" id="IPR010472">
    <property type="entry name" value="FH3_dom"/>
</dbReference>
<dbReference type="SMART" id="SM01140">
    <property type="entry name" value="Drf_GBD"/>
    <property type="match status" value="1"/>
</dbReference>
<dbReference type="eggNOG" id="KOG1922">
    <property type="taxonomic scope" value="Eukaryota"/>
</dbReference>
<feature type="compositionally biased region" description="Polar residues" evidence="3">
    <location>
        <begin position="691"/>
        <end position="706"/>
    </location>
</feature>
<dbReference type="GO" id="GO:0051017">
    <property type="term" value="P:actin filament bundle assembly"/>
    <property type="evidence" value="ECO:0007669"/>
    <property type="project" value="TreeGrafter"/>
</dbReference>
<evidence type="ECO:0008006" key="9">
    <source>
        <dbReference type="Google" id="ProtNLM"/>
    </source>
</evidence>
<evidence type="ECO:0000259" key="6">
    <source>
        <dbReference type="PROSITE" id="PS51444"/>
    </source>
</evidence>
<evidence type="ECO:0000259" key="4">
    <source>
        <dbReference type="PROSITE" id="PS51231"/>
    </source>
</evidence>
<dbReference type="SMART" id="SM01139">
    <property type="entry name" value="Drf_FH3"/>
    <property type="match status" value="1"/>
</dbReference>
<dbReference type="GO" id="GO:0003779">
    <property type="term" value="F:actin binding"/>
    <property type="evidence" value="ECO:0007669"/>
    <property type="project" value="InterPro"/>
</dbReference>
<keyword evidence="8" id="KW-1185">Reference proteome</keyword>
<dbReference type="EMBL" id="KE123979">
    <property type="protein sequence ID" value="EPB86889.1"/>
    <property type="molecule type" value="Genomic_DNA"/>
</dbReference>
<evidence type="ECO:0000313" key="8">
    <source>
        <dbReference type="Proteomes" id="UP000014254"/>
    </source>
</evidence>
<feature type="region of interest" description="Disordered" evidence="3">
    <location>
        <begin position="1242"/>
        <end position="1270"/>
    </location>
</feature>
<dbReference type="SMART" id="SM00498">
    <property type="entry name" value="FH2"/>
    <property type="match status" value="1"/>
</dbReference>
<evidence type="ECO:0000256" key="3">
    <source>
        <dbReference type="SAM" id="MobiDB-lite"/>
    </source>
</evidence>
<dbReference type="PROSITE" id="PS51232">
    <property type="entry name" value="GBD_FH3"/>
    <property type="match status" value="1"/>
</dbReference>
<dbReference type="Pfam" id="PF02181">
    <property type="entry name" value="FH2"/>
    <property type="match status" value="1"/>
</dbReference>
<dbReference type="InterPro" id="IPR016024">
    <property type="entry name" value="ARM-type_fold"/>
</dbReference>
<dbReference type="InterPro" id="IPR014768">
    <property type="entry name" value="GBD/FH3_dom"/>
</dbReference>
<dbReference type="Pfam" id="PF06367">
    <property type="entry name" value="Drf_FH3"/>
    <property type="match status" value="1"/>
</dbReference>
<accession>S2JB36</accession>
<feature type="region of interest" description="Disordered" evidence="3">
    <location>
        <begin position="526"/>
        <end position="550"/>
    </location>
</feature>
<feature type="region of interest" description="Disordered" evidence="3">
    <location>
        <begin position="618"/>
        <end position="796"/>
    </location>
</feature>
<evidence type="ECO:0000256" key="2">
    <source>
        <dbReference type="SAM" id="Coils"/>
    </source>
</evidence>
<dbReference type="STRING" id="1220926.S2JB36"/>
<dbReference type="Gene3D" id="1.10.238.150">
    <property type="entry name" value="Formin, FH3 diaphanous domain"/>
    <property type="match status" value="1"/>
</dbReference>
<feature type="compositionally biased region" description="Pro residues" evidence="3">
    <location>
        <begin position="763"/>
        <end position="791"/>
    </location>
</feature>
<dbReference type="Gene3D" id="1.25.10.10">
    <property type="entry name" value="Leucine-rich Repeat Variant"/>
    <property type="match status" value="1"/>
</dbReference>
<dbReference type="PANTHER" id="PTHR47102">
    <property type="entry name" value="PROTEIN BNI1"/>
    <property type="match status" value="1"/>
</dbReference>
<dbReference type="PROSITE" id="PS51444">
    <property type="entry name" value="FH2"/>
    <property type="match status" value="1"/>
</dbReference>
<dbReference type="GO" id="GO:0015629">
    <property type="term" value="C:actin cytoskeleton"/>
    <property type="evidence" value="ECO:0007669"/>
    <property type="project" value="UniProtKB-ARBA"/>
</dbReference>
<dbReference type="VEuPathDB" id="FungiDB:HMPREF1544_06315"/>
<feature type="compositionally biased region" description="Basic residues" evidence="3">
    <location>
        <begin position="1255"/>
        <end position="1268"/>
    </location>
</feature>
<name>S2JB36_MUCC1</name>
<dbReference type="OMA" id="PCFGMGL"/>
<dbReference type="InterPro" id="IPR042201">
    <property type="entry name" value="FH2_Formin_sf"/>
</dbReference>
<feature type="compositionally biased region" description="Basic and acidic residues" evidence="3">
    <location>
        <begin position="1319"/>
        <end position="1328"/>
    </location>
</feature>
<feature type="coiled-coil region" evidence="2">
    <location>
        <begin position="461"/>
        <end position="492"/>
    </location>
</feature>
<feature type="compositionally biased region" description="Low complexity" evidence="3">
    <location>
        <begin position="635"/>
        <end position="657"/>
    </location>
</feature>
<dbReference type="SUPFAM" id="SSF48371">
    <property type="entry name" value="ARM repeat"/>
    <property type="match status" value="1"/>
</dbReference>
<feature type="compositionally biased region" description="Basic and acidic residues" evidence="3">
    <location>
        <begin position="32"/>
        <end position="41"/>
    </location>
</feature>
<keyword evidence="2" id="KW-0175">Coiled coil</keyword>
<dbReference type="SUPFAM" id="SSF101447">
    <property type="entry name" value="Formin homology 2 domain (FH2 domain)"/>
    <property type="match status" value="1"/>
</dbReference>
<dbReference type="PANTHER" id="PTHR47102:SF2">
    <property type="entry name" value="PROTEIN BNI1"/>
    <property type="match status" value="1"/>
</dbReference>
<feature type="region of interest" description="Disordered" evidence="3">
    <location>
        <begin position="1283"/>
        <end position="1328"/>
    </location>
</feature>
<feature type="coiled-coil region" evidence="2">
    <location>
        <begin position="1192"/>
        <end position="1242"/>
    </location>
</feature>
<feature type="compositionally biased region" description="Basic and acidic residues" evidence="3">
    <location>
        <begin position="526"/>
        <end position="536"/>
    </location>
</feature>
<feature type="compositionally biased region" description="Pro residues" evidence="3">
    <location>
        <begin position="739"/>
        <end position="749"/>
    </location>
</feature>
<dbReference type="GO" id="GO:0032153">
    <property type="term" value="C:cell division site"/>
    <property type="evidence" value="ECO:0007669"/>
    <property type="project" value="UniProtKB-ARBA"/>
</dbReference>
<dbReference type="InterPro" id="IPR014767">
    <property type="entry name" value="DAD_dom"/>
</dbReference>
<feature type="coiled-coil region" evidence="2">
    <location>
        <begin position="403"/>
        <end position="437"/>
    </location>
</feature>
<sequence length="1328" mass="149085">MSSFSVEKKRLMVAQDIQSETNIPAAASSRRGGADKKADYQSESKGPEYYVRKLSDMSKGVNTKVVSHLAVGLRTMPLSWVRQFIDMQGLQVITDLLKALNKSTNKQESSLLVEADILKCFKALLNNRVGAREALKHPQCVQQIVHCIVSPSINSRRLVCEVLVFMCYYEVPVGQDLVLKAMDQLRDKQRGLGRFDAWLSELEITLGGRGRMGSMVGASEDFKRMAAYGPPDGQLTEYALYNMILVNAIINVVDDPEIRIHLRNQMTASGLERIMEKMNELCDEHVDRQVREFKSLAENDQDEVMEMYHEHVLSDQNDPRDVFECILSSVEGTRGYDFFLSCLQHLLLVNSEESGIKSRYYQIIDNLVAQVVLDHKGLADDFSADYTTTVQHLISKFADQDQLKATLEDIKELQQNYDELERERDLLREQLSHQGDALEIVQLKEKTVSLEDLLRMSRHTISTLQRKLRDLQSDYEASLEKAERQMEEFSKVVGVNEESTEEGDVVISRKSIATAFGRIRAQETLEGRNKNAKSDGSDFSLNPLEDNSNKHKSMALGLSEEFKSQLARQFGSSSGLGEFVLPGAMPLMGSAVRRSNNRRRQVQTEVAPLLPLEQASTEDLPVYNKRKDSLDGGIKSPRPTRSTSISSRRSNGSRKNSYTFSKDDSDSDNILSSMITSINEEESEIPSSTTQVEQLGIPNSDNTNEQAPPPPPPPPPQPLTGSVPPPPPQPPAMNSALSIPPPPPPPPPMSGSTIDLSKSATAPPAPPAPPSSSSSPPPPPPPPSAPSPPNAPGAMNMLAPRKHLKHLPAVKTRQLQWQKLNANHIGSTLWKSSADAEKEEALESLLDSEGIFNRMEEVFAQKVIATKRMAKKEKRQEICIIDSRKAYNISIAVLAKCKNIPFKDCKKKILAVDEKFCTEIMLRNLLVNAPSHDEMGKLSVFLKTASEEDLQSLSKPDAFCAEIISIDRFKERLTNMLFVTTFHERITQLGRNMTNVMDASTKLKDSQSFIDFLNIVLMVGNFLNGTNFQGGAFGIRISSINKLVDTRATSNDTTLLHFLCTTIEEKFPSISENLLKDLELCGEACRVTIQDLIKDYNELRVGLQTLIHELDCHYSNDYEAAPGDNFASVMYKFRDRAIEKFDQLEVRYTSMDVAYKDVVSYFGEDPSDMKPDEFFGIFQTFTSSWSKAKSDLEMQKKKKEQAEKTKEFQAQRKARLNNRLDIKDATSENQEDKDIMDNLLEKLRSGEMTTTSSQRKSRRMSVRERRRTRAESMVVKAEDLLRHIQNEEEAPPLPRAARSGSRRFTSSERMKKLASLADNKGEEVAVNL</sequence>
<evidence type="ECO:0000259" key="5">
    <source>
        <dbReference type="PROSITE" id="PS51232"/>
    </source>
</evidence>
<dbReference type="GO" id="GO:1903475">
    <property type="term" value="P:mitotic actomyosin contractile ring assembly"/>
    <property type="evidence" value="ECO:0007669"/>
    <property type="project" value="TreeGrafter"/>
</dbReference>
<proteinExistence type="inferred from homology"/>
<organism evidence="7 8">
    <name type="scientific">Mucor circinelloides f. circinelloides (strain 1006PhL)</name>
    <name type="common">Mucormycosis agent</name>
    <name type="synonym">Calyptromyces circinelloides</name>
    <dbReference type="NCBI Taxonomy" id="1220926"/>
    <lineage>
        <taxon>Eukaryota</taxon>
        <taxon>Fungi</taxon>
        <taxon>Fungi incertae sedis</taxon>
        <taxon>Mucoromycota</taxon>
        <taxon>Mucoromycotina</taxon>
        <taxon>Mucoromycetes</taxon>
        <taxon>Mucorales</taxon>
        <taxon>Mucorineae</taxon>
        <taxon>Mucoraceae</taxon>
        <taxon>Mucor</taxon>
    </lineage>
</organism>
<dbReference type="InParanoid" id="S2JB36"/>
<feature type="region of interest" description="Disordered" evidence="3">
    <location>
        <begin position="22"/>
        <end position="41"/>
    </location>
</feature>
<feature type="compositionally biased region" description="Pro residues" evidence="3">
    <location>
        <begin position="707"/>
        <end position="731"/>
    </location>
</feature>
<protein>
    <recommendedName>
        <fullName evidence="9">Actin-binding FH2</fullName>
    </recommendedName>
</protein>
<feature type="domain" description="FH2" evidence="6">
    <location>
        <begin position="802"/>
        <end position="1211"/>
    </location>
</feature>
<dbReference type="Proteomes" id="UP000014254">
    <property type="component" value="Unassembled WGS sequence"/>
</dbReference>
<gene>
    <name evidence="7" type="ORF">HMPREF1544_06315</name>
</gene>
<dbReference type="Gene3D" id="1.20.58.2220">
    <property type="entry name" value="Formin, FH2 domain"/>
    <property type="match status" value="1"/>
</dbReference>
<dbReference type="Gene3D" id="1.20.58.630">
    <property type="match status" value="1"/>
</dbReference>
<dbReference type="GO" id="GO:0031267">
    <property type="term" value="F:small GTPase binding"/>
    <property type="evidence" value="ECO:0007669"/>
    <property type="project" value="InterPro"/>
</dbReference>
<dbReference type="InterPro" id="IPR015425">
    <property type="entry name" value="FH2_Formin"/>
</dbReference>
<feature type="domain" description="DAD" evidence="4">
    <location>
        <begin position="1227"/>
        <end position="1259"/>
    </location>
</feature>
<dbReference type="Pfam" id="PF06371">
    <property type="entry name" value="Drf_GBD"/>
    <property type="match status" value="1"/>
</dbReference>
<evidence type="ECO:0000256" key="1">
    <source>
        <dbReference type="ARBA" id="ARBA00037935"/>
    </source>
</evidence>
<dbReference type="OrthoDB" id="1104827at2759"/>
<dbReference type="GO" id="GO:0051016">
    <property type="term" value="P:barbed-end actin filament capping"/>
    <property type="evidence" value="ECO:0007669"/>
    <property type="project" value="TreeGrafter"/>
</dbReference>
<feature type="domain" description="GBD/FH3" evidence="5">
    <location>
        <begin position="1"/>
        <end position="379"/>
    </location>
</feature>
<dbReference type="InterPro" id="IPR051661">
    <property type="entry name" value="Actin_filament_regulator"/>
</dbReference>
<dbReference type="InterPro" id="IPR011989">
    <property type="entry name" value="ARM-like"/>
</dbReference>
<dbReference type="GO" id="GO:0005938">
    <property type="term" value="C:cell cortex"/>
    <property type="evidence" value="ECO:0007669"/>
    <property type="project" value="UniProtKB-ARBA"/>
</dbReference>
<comment type="similarity">
    <text evidence="1">Belongs to the formin homology family. BNI1 subfamily.</text>
</comment>
<dbReference type="Gene3D" id="6.10.30.50">
    <property type="match status" value="1"/>
</dbReference>
<reference evidence="8" key="1">
    <citation type="submission" date="2013-05" db="EMBL/GenBank/DDBJ databases">
        <title>The Genome sequence of Mucor circinelloides f. circinelloides 1006PhL.</title>
        <authorList>
            <consortium name="The Broad Institute Genomics Platform"/>
            <person name="Cuomo C."/>
            <person name="Earl A."/>
            <person name="Findley K."/>
            <person name="Lee S.C."/>
            <person name="Walker B."/>
            <person name="Young S."/>
            <person name="Zeng Q."/>
            <person name="Gargeya S."/>
            <person name="Fitzgerald M."/>
            <person name="Haas B."/>
            <person name="Abouelleil A."/>
            <person name="Allen A.W."/>
            <person name="Alvarado L."/>
            <person name="Arachchi H.M."/>
            <person name="Berlin A.M."/>
            <person name="Chapman S.B."/>
            <person name="Gainer-Dewar J."/>
            <person name="Goldberg J."/>
            <person name="Griggs A."/>
            <person name="Gujja S."/>
            <person name="Hansen M."/>
            <person name="Howarth C."/>
            <person name="Imamovic A."/>
            <person name="Ireland A."/>
            <person name="Larimer J."/>
            <person name="McCowan C."/>
            <person name="Murphy C."/>
            <person name="Pearson M."/>
            <person name="Poon T.W."/>
            <person name="Priest M."/>
            <person name="Roberts A."/>
            <person name="Saif S."/>
            <person name="Shea T."/>
            <person name="Sisk P."/>
            <person name="Sykes S."/>
            <person name="Wortman J."/>
            <person name="Nusbaum C."/>
            <person name="Birren B."/>
        </authorList>
    </citation>
    <scope>NUCLEOTIDE SEQUENCE [LARGE SCALE GENOMIC DNA]</scope>
    <source>
        <strain evidence="8">1006PhL</strain>
    </source>
</reference>
<dbReference type="PROSITE" id="PS51231">
    <property type="entry name" value="DAD"/>
    <property type="match status" value="1"/>
</dbReference>